<dbReference type="PANTHER" id="PTHR38340">
    <property type="entry name" value="S-LAYER PROTEIN"/>
    <property type="match status" value="1"/>
</dbReference>
<dbReference type="GO" id="GO:0005576">
    <property type="term" value="C:extracellular region"/>
    <property type="evidence" value="ECO:0007669"/>
    <property type="project" value="UniProtKB-SubCell"/>
</dbReference>
<dbReference type="PRINTS" id="PR00313">
    <property type="entry name" value="CABNDNGRPT"/>
</dbReference>
<dbReference type="Pfam" id="PF00353">
    <property type="entry name" value="HemolysinCabind"/>
    <property type="match status" value="4"/>
</dbReference>
<gene>
    <name evidence="3" type="ORF">E1832_12615</name>
</gene>
<name>A0A4R5V3A0_9RHOB</name>
<dbReference type="InterPro" id="IPR050557">
    <property type="entry name" value="RTX_toxin/Mannuronan_C5-epim"/>
</dbReference>
<dbReference type="RefSeq" id="WP_133360123.1">
    <property type="nucleotide sequence ID" value="NZ_SMUV01000067.1"/>
</dbReference>
<accession>A0A4R5V3A0</accession>
<dbReference type="InterPro" id="IPR011049">
    <property type="entry name" value="Serralysin-like_metalloprot_C"/>
</dbReference>
<dbReference type="InterPro" id="IPR018511">
    <property type="entry name" value="Hemolysin-typ_Ca-bd_CS"/>
</dbReference>
<dbReference type="SUPFAM" id="SSF51120">
    <property type="entry name" value="beta-Roll"/>
    <property type="match status" value="1"/>
</dbReference>
<evidence type="ECO:0000313" key="3">
    <source>
        <dbReference type="EMBL" id="TDK46224.1"/>
    </source>
</evidence>
<comment type="caution">
    <text evidence="3">The sequence shown here is derived from an EMBL/GenBank/DDBJ whole genome shotgun (WGS) entry which is preliminary data.</text>
</comment>
<dbReference type="InterPro" id="IPR001343">
    <property type="entry name" value="Hemolysn_Ca-bd"/>
</dbReference>
<dbReference type="PANTHER" id="PTHR38340:SF1">
    <property type="entry name" value="S-LAYER PROTEIN"/>
    <property type="match status" value="1"/>
</dbReference>
<dbReference type="AlphaFoldDB" id="A0A4R5V3A0"/>
<keyword evidence="4" id="KW-1185">Reference proteome</keyword>
<dbReference type="OrthoDB" id="733404at2"/>
<protein>
    <submittedName>
        <fullName evidence="3">Calcium-binding protein</fullName>
    </submittedName>
</protein>
<dbReference type="GO" id="GO:0005509">
    <property type="term" value="F:calcium ion binding"/>
    <property type="evidence" value="ECO:0007669"/>
    <property type="project" value="InterPro"/>
</dbReference>
<keyword evidence="2" id="KW-0964">Secreted</keyword>
<dbReference type="EMBL" id="SMUV01000067">
    <property type="protein sequence ID" value="TDK46224.1"/>
    <property type="molecule type" value="Genomic_DNA"/>
</dbReference>
<reference evidence="3 4" key="1">
    <citation type="submission" date="2019-03" db="EMBL/GenBank/DDBJ databases">
        <title>Ruegeria lutea sp. nov., a novel strain, isolated from marine sediment, the Masan Bay, South Korea.</title>
        <authorList>
            <person name="Kim J."/>
            <person name="Kim D.-Y."/>
            <person name="Lee S.-S."/>
        </authorList>
    </citation>
    <scope>NUCLEOTIDE SEQUENCE [LARGE SCALE GENOMIC DNA]</scope>
    <source>
        <strain evidence="3 4">318-1</strain>
    </source>
</reference>
<organism evidence="3 4">
    <name type="scientific">Antarcticimicrobium luteum</name>
    <dbReference type="NCBI Taxonomy" id="2547397"/>
    <lineage>
        <taxon>Bacteria</taxon>
        <taxon>Pseudomonadati</taxon>
        <taxon>Pseudomonadota</taxon>
        <taxon>Alphaproteobacteria</taxon>
        <taxon>Rhodobacterales</taxon>
        <taxon>Paracoccaceae</taxon>
        <taxon>Antarcticimicrobium</taxon>
    </lineage>
</organism>
<evidence type="ECO:0000256" key="1">
    <source>
        <dbReference type="ARBA" id="ARBA00004613"/>
    </source>
</evidence>
<dbReference type="Gene3D" id="2.150.10.10">
    <property type="entry name" value="Serralysin-like metalloprotease, C-terminal"/>
    <property type="match status" value="2"/>
</dbReference>
<sequence>MSTMSGSYSDFLGALRMRESSGDYTAVNTLGYLGAYQFGEAALVDLGFVHLDSNAFDNDFSGGFTGKLDVFSADDFLASPAAQDAAALDWMPLMWRYIGAVGLDGEVGHVVDGILLTASGLLAGAHLLGAGTLRTWVRSEGTLDLRDAYGTPISDYIGLFGGYEIPFVASSTFAGDDTLVGDDAGNRLAGRSGDDTITAAGGRDRLFGGTGRDTLKGNGGADTLKGGAGRDKLLGGRGDDSLDGGGHRDRLKGQGGDDILTGGAGADRFVFARGGGGDTITDFTDDVDAIRFVRLGDAASILDLAVQLGDDVLFDFGGDDRLTVLDTSLGALGDDILA</sequence>
<evidence type="ECO:0000256" key="2">
    <source>
        <dbReference type="ARBA" id="ARBA00022525"/>
    </source>
</evidence>
<proteinExistence type="predicted"/>
<dbReference type="Proteomes" id="UP000295301">
    <property type="component" value="Unassembled WGS sequence"/>
</dbReference>
<evidence type="ECO:0000313" key="4">
    <source>
        <dbReference type="Proteomes" id="UP000295301"/>
    </source>
</evidence>
<comment type="subcellular location">
    <subcellularLocation>
        <location evidence="1">Secreted</location>
    </subcellularLocation>
</comment>
<dbReference type="PROSITE" id="PS00330">
    <property type="entry name" value="HEMOLYSIN_CALCIUM"/>
    <property type="match status" value="2"/>
</dbReference>